<evidence type="ECO:0000313" key="4">
    <source>
        <dbReference type="EMBL" id="SFD07509.1"/>
    </source>
</evidence>
<evidence type="ECO:0000256" key="2">
    <source>
        <dbReference type="SAM" id="SignalP"/>
    </source>
</evidence>
<dbReference type="Gene3D" id="3.40.190.10">
    <property type="entry name" value="Periplasmic binding protein-like II"/>
    <property type="match status" value="2"/>
</dbReference>
<evidence type="ECO:0000313" key="5">
    <source>
        <dbReference type="Proteomes" id="UP000199690"/>
    </source>
</evidence>
<keyword evidence="5" id="KW-1185">Reference proteome</keyword>
<dbReference type="Proteomes" id="UP000199690">
    <property type="component" value="Unassembled WGS sequence"/>
</dbReference>
<dbReference type="SMR" id="A0A1H6D1V2"/>
<dbReference type="RefSeq" id="WP_093349515.1">
    <property type="nucleotide sequence ID" value="NZ_FNVB01000005.1"/>
</dbReference>
<evidence type="ECO:0000313" key="3">
    <source>
        <dbReference type="EMBL" id="SEG79207.1"/>
    </source>
</evidence>
<accession>A0A1I1PCI4</accession>
<evidence type="ECO:0000313" key="6">
    <source>
        <dbReference type="Proteomes" id="UP000236729"/>
    </source>
</evidence>
<organism evidence="3 6">
    <name type="scientific">Saccharopolyspora kobensis</name>
    <dbReference type="NCBI Taxonomy" id="146035"/>
    <lineage>
        <taxon>Bacteria</taxon>
        <taxon>Bacillati</taxon>
        <taxon>Actinomycetota</taxon>
        <taxon>Actinomycetes</taxon>
        <taxon>Pseudonocardiales</taxon>
        <taxon>Pseudonocardiaceae</taxon>
        <taxon>Saccharopolyspora</taxon>
    </lineage>
</organism>
<evidence type="ECO:0000256" key="1">
    <source>
        <dbReference type="ARBA" id="ARBA00022729"/>
    </source>
</evidence>
<dbReference type="InterPro" id="IPR026045">
    <property type="entry name" value="Ferric-bd"/>
</dbReference>
<feature type="signal peptide" evidence="2">
    <location>
        <begin position="1"/>
        <end position="25"/>
    </location>
</feature>
<proteinExistence type="predicted"/>
<dbReference type="Proteomes" id="UP000236729">
    <property type="component" value="Unassembled WGS sequence"/>
</dbReference>
<dbReference type="EMBL" id="FOME01000002">
    <property type="protein sequence ID" value="SFD07509.1"/>
    <property type="molecule type" value="Genomic_DNA"/>
</dbReference>
<dbReference type="AlphaFoldDB" id="A0A1H6D1V2"/>
<dbReference type="SUPFAM" id="SSF53850">
    <property type="entry name" value="Periplasmic binding protein-like II"/>
    <property type="match status" value="1"/>
</dbReference>
<dbReference type="Pfam" id="PF13343">
    <property type="entry name" value="SBP_bac_6"/>
    <property type="match status" value="1"/>
</dbReference>
<dbReference type="PANTHER" id="PTHR30006:SF24">
    <property type="entry name" value="SLL0237 PROTEIN"/>
    <property type="match status" value="1"/>
</dbReference>
<protein>
    <submittedName>
        <fullName evidence="3">Iron(III) transport system substrate-binding protein</fullName>
    </submittedName>
</protein>
<accession>A0A1H6D1V2</accession>
<name>A0A1H6D1V2_9PSEU</name>
<gene>
    <name evidence="3" type="ORF">SAMN02982929_03830</name>
    <name evidence="4" type="ORF">SAMN05216506_102425</name>
</gene>
<keyword evidence="1 2" id="KW-0732">Signal</keyword>
<dbReference type="PIRSF" id="PIRSF002825">
    <property type="entry name" value="CfbpA"/>
    <property type="match status" value="1"/>
</dbReference>
<dbReference type="PANTHER" id="PTHR30006">
    <property type="entry name" value="THIAMINE-BINDING PERIPLASMIC PROTEIN-RELATED"/>
    <property type="match status" value="1"/>
</dbReference>
<dbReference type="PROSITE" id="PS51257">
    <property type="entry name" value="PROKAR_LIPOPROTEIN"/>
    <property type="match status" value="1"/>
</dbReference>
<sequence length="343" mass="37981">MRRILSLITGMTLFAGLTAGCGLNAAGGDDGLTIYTARDKALAESVVKDFEEANPEYKGKVRLLTLGAQEAAERISAERGRPQADIWWGGSSQQLDHAANDGVLAPVPDQVRDRIPERYRDAQGRWVGEMILAEVVFYNDQMLTPEQAPKDWDDLIKPEFKDKIVVRDVAASGTMRSIYSAMISRNSTPDDPEPGYEWLRKLDANTKVYAANPTDLYLRIQRQEAPISVWNLQDVMLQQKKSGAPFKPVATTSGVPQLVDGVAKVKDGPNGAAADQFLDFLLSVDEQKKLGEEYFQIPTVEGAGEPSWLAPLGLHEMPVDWELVGGKESEWIAHWSDRIKNQN</sequence>
<feature type="chain" id="PRO_5030028566" evidence="2">
    <location>
        <begin position="26"/>
        <end position="343"/>
    </location>
</feature>
<reference evidence="5 6" key="2">
    <citation type="submission" date="2016-10" db="EMBL/GenBank/DDBJ databases">
        <authorList>
            <person name="Varghese N."/>
            <person name="Submissions S."/>
        </authorList>
    </citation>
    <scope>NUCLEOTIDE SEQUENCE [LARGE SCALE GENOMIC DNA]</scope>
    <source>
        <strain evidence="6">ATCC 20501</strain>
        <strain evidence="4 5">CGMCC 4.3529</strain>
    </source>
</reference>
<reference evidence="3" key="1">
    <citation type="submission" date="2016-10" db="EMBL/GenBank/DDBJ databases">
        <authorList>
            <person name="de Groot N.N."/>
        </authorList>
    </citation>
    <scope>NUCLEOTIDE SEQUENCE [LARGE SCALE GENOMIC DNA]</scope>
    <source>
        <strain evidence="3">ATCC 20501</strain>
    </source>
</reference>
<dbReference type="EMBL" id="FNVB01000005">
    <property type="protein sequence ID" value="SEG79207.1"/>
    <property type="molecule type" value="Genomic_DNA"/>
</dbReference>